<dbReference type="GO" id="GO:0002189">
    <property type="term" value="C:ribose phosphate diphosphokinase complex"/>
    <property type="evidence" value="ECO:0007669"/>
    <property type="project" value="TreeGrafter"/>
</dbReference>
<dbReference type="SMART" id="SM01400">
    <property type="entry name" value="Pribosyltran_N"/>
    <property type="match status" value="1"/>
</dbReference>
<dbReference type="GO" id="GO:0006164">
    <property type="term" value="P:purine nucleotide biosynthetic process"/>
    <property type="evidence" value="ECO:0007669"/>
    <property type="project" value="TreeGrafter"/>
</dbReference>
<name>A0A183UBM7_TOXCA</name>
<keyword evidence="5" id="KW-1185">Reference proteome</keyword>
<evidence type="ECO:0000259" key="3">
    <source>
        <dbReference type="Pfam" id="PF13793"/>
    </source>
</evidence>
<dbReference type="Gene3D" id="3.40.50.2020">
    <property type="match status" value="1"/>
</dbReference>
<comment type="similarity">
    <text evidence="1">Belongs to the ribose-phosphate pyrophosphokinase family.</text>
</comment>
<dbReference type="GO" id="GO:0000287">
    <property type="term" value="F:magnesium ion binding"/>
    <property type="evidence" value="ECO:0007669"/>
    <property type="project" value="InterPro"/>
</dbReference>
<dbReference type="InterPro" id="IPR005946">
    <property type="entry name" value="Rib-P_diPkinase"/>
</dbReference>
<protein>
    <submittedName>
        <fullName evidence="6">Pribosyltran_N domain-containing protein</fullName>
    </submittedName>
</protein>
<dbReference type="GO" id="GO:0005737">
    <property type="term" value="C:cytoplasm"/>
    <property type="evidence" value="ECO:0007669"/>
    <property type="project" value="TreeGrafter"/>
</dbReference>
<gene>
    <name evidence="4" type="ORF">TCNE_LOCUS5897</name>
</gene>
<evidence type="ECO:0000256" key="2">
    <source>
        <dbReference type="ARBA" id="ARBA00022727"/>
    </source>
</evidence>
<dbReference type="Pfam" id="PF13793">
    <property type="entry name" value="Pribosyltran_N"/>
    <property type="match status" value="1"/>
</dbReference>
<evidence type="ECO:0000313" key="6">
    <source>
        <dbReference type="WBParaSite" id="TCNE_0000589701-mRNA-1"/>
    </source>
</evidence>
<evidence type="ECO:0000313" key="4">
    <source>
        <dbReference type="EMBL" id="VDM37148.1"/>
    </source>
</evidence>
<organism evidence="5 6">
    <name type="scientific">Toxocara canis</name>
    <name type="common">Canine roundworm</name>
    <dbReference type="NCBI Taxonomy" id="6265"/>
    <lineage>
        <taxon>Eukaryota</taxon>
        <taxon>Metazoa</taxon>
        <taxon>Ecdysozoa</taxon>
        <taxon>Nematoda</taxon>
        <taxon>Chromadorea</taxon>
        <taxon>Rhabditida</taxon>
        <taxon>Spirurina</taxon>
        <taxon>Ascaridomorpha</taxon>
        <taxon>Ascaridoidea</taxon>
        <taxon>Toxocaridae</taxon>
        <taxon>Toxocara</taxon>
    </lineage>
</organism>
<dbReference type="FunFam" id="3.40.50.2020:FF:000014">
    <property type="entry name" value="Ribose-phosphate pyrophosphokinase 1"/>
    <property type="match status" value="1"/>
</dbReference>
<reference evidence="6" key="1">
    <citation type="submission" date="2016-06" db="UniProtKB">
        <authorList>
            <consortium name="WormBaseParasite"/>
        </authorList>
    </citation>
    <scope>IDENTIFICATION</scope>
</reference>
<dbReference type="InterPro" id="IPR029057">
    <property type="entry name" value="PRTase-like"/>
</dbReference>
<dbReference type="GO" id="GO:0006015">
    <property type="term" value="P:5-phosphoribose 1-diphosphate biosynthetic process"/>
    <property type="evidence" value="ECO:0007669"/>
    <property type="project" value="TreeGrafter"/>
</dbReference>
<sequence>MRCHALRNWRRRGRMGSYKADESSGMVLLAGNSHPELARLVSDRLNVKLGDAIVYNKTNRETTVDIKQSVRGKHVFIIQSGHRCKKTFKIGKLRNHILGVHLALHSSCRK</sequence>
<evidence type="ECO:0000256" key="1">
    <source>
        <dbReference type="ARBA" id="ARBA00006478"/>
    </source>
</evidence>
<dbReference type="AlphaFoldDB" id="A0A183UBM7"/>
<dbReference type="InterPro" id="IPR029099">
    <property type="entry name" value="Pribosyltran_N"/>
</dbReference>
<dbReference type="PANTHER" id="PTHR10210:SF53">
    <property type="entry name" value="GH23275P"/>
    <property type="match status" value="1"/>
</dbReference>
<evidence type="ECO:0000313" key="5">
    <source>
        <dbReference type="Proteomes" id="UP000050794"/>
    </source>
</evidence>
<dbReference type="WBParaSite" id="TCNE_0000589701-mRNA-1">
    <property type="protein sequence ID" value="TCNE_0000589701-mRNA-1"/>
    <property type="gene ID" value="TCNE_0000589701"/>
</dbReference>
<dbReference type="GO" id="GO:0005524">
    <property type="term" value="F:ATP binding"/>
    <property type="evidence" value="ECO:0007669"/>
    <property type="project" value="TreeGrafter"/>
</dbReference>
<accession>A0A183UBM7</accession>
<dbReference type="PANTHER" id="PTHR10210">
    <property type="entry name" value="RIBOSE-PHOSPHATE DIPHOSPHOKINASE FAMILY MEMBER"/>
    <property type="match status" value="1"/>
</dbReference>
<dbReference type="SUPFAM" id="SSF53271">
    <property type="entry name" value="PRTase-like"/>
    <property type="match status" value="1"/>
</dbReference>
<keyword evidence="2" id="KW-0545">Nucleotide biosynthesis</keyword>
<feature type="domain" description="Ribose-phosphate pyrophosphokinase N-terminal" evidence="3">
    <location>
        <begin position="26"/>
        <end position="82"/>
    </location>
</feature>
<proteinExistence type="inferred from homology"/>
<reference evidence="4 5" key="2">
    <citation type="submission" date="2018-11" db="EMBL/GenBank/DDBJ databases">
        <authorList>
            <consortium name="Pathogen Informatics"/>
        </authorList>
    </citation>
    <scope>NUCLEOTIDE SEQUENCE [LARGE SCALE GENOMIC DNA]</scope>
</reference>
<dbReference type="GO" id="GO:0004749">
    <property type="term" value="F:ribose phosphate diphosphokinase activity"/>
    <property type="evidence" value="ECO:0007669"/>
    <property type="project" value="TreeGrafter"/>
</dbReference>
<dbReference type="EMBL" id="UYWY01019406">
    <property type="protein sequence ID" value="VDM37148.1"/>
    <property type="molecule type" value="Genomic_DNA"/>
</dbReference>
<dbReference type="Proteomes" id="UP000050794">
    <property type="component" value="Unassembled WGS sequence"/>
</dbReference>